<protein>
    <submittedName>
        <fullName evidence="2">Uncharacterized protein</fullName>
    </submittedName>
</protein>
<feature type="compositionally biased region" description="Low complexity" evidence="1">
    <location>
        <begin position="172"/>
        <end position="181"/>
    </location>
</feature>
<dbReference type="Proteomes" id="UP001201980">
    <property type="component" value="Unassembled WGS sequence"/>
</dbReference>
<feature type="compositionally biased region" description="Basic and acidic residues" evidence="1">
    <location>
        <begin position="198"/>
        <end position="211"/>
    </location>
</feature>
<evidence type="ECO:0000313" key="3">
    <source>
        <dbReference type="Proteomes" id="UP001201980"/>
    </source>
</evidence>
<name>A0AAD5WPE0_9PEZI</name>
<evidence type="ECO:0000256" key="1">
    <source>
        <dbReference type="SAM" id="MobiDB-lite"/>
    </source>
</evidence>
<feature type="compositionally biased region" description="Polar residues" evidence="1">
    <location>
        <begin position="219"/>
        <end position="231"/>
    </location>
</feature>
<feature type="compositionally biased region" description="Polar residues" evidence="1">
    <location>
        <begin position="1"/>
        <end position="13"/>
    </location>
</feature>
<dbReference type="AlphaFoldDB" id="A0AAD5WPE0"/>
<feature type="region of interest" description="Disordered" evidence="1">
    <location>
        <begin position="1"/>
        <end position="181"/>
    </location>
</feature>
<feature type="compositionally biased region" description="Basic and acidic residues" evidence="1">
    <location>
        <begin position="132"/>
        <end position="149"/>
    </location>
</feature>
<keyword evidence="3" id="KW-1185">Reference proteome</keyword>
<dbReference type="EMBL" id="JAKWBI020000448">
    <property type="protein sequence ID" value="KAJ2894887.1"/>
    <property type="molecule type" value="Genomic_DNA"/>
</dbReference>
<sequence length="518" mass="57548">MNSSSFSASGRAQNRNHDVSRPPVSNRAASKMASRRAQGMVLQHGISLDKIPPRHSSRNQGNKRCTAGNRFGHGEILGDGTQITDRRDSRSRPAGSVPEPLSSSSFRRTDEELPAPPPSTSLGSRYSRNKWPRREAETEPGFDHGRDVASPDVDTASDAQTNGMVPRDGRLSQSARAPAATRQAALEILKREIREKDRKIDDQESRIERLRSRLALPRQQPSSRADTSVGSDTAPDSEMRNRWKQLDQNVYQLVQHMDGLNRISSLATGGMQRRDALEAIERELVRMELTYSPGLATTVYEASDTGVCCDVVRAGIWSVLRRSVFNDGFASPHLWAGPARKSAGELARRLFADLGEDKIFHRWRCQTASVLERNANPHDISREIEKVASLMRRRLGSWLAGPFDAEMREVVGQAISLDALFSKQPAWFYVNYPVPAASDFEDGSGPRTIPYDERYMTVDVGMIKGPETELILVPCLWKSGNSAWEDYGTYAPLAVDGRAVGRAIVLCKGEEHARLLEE</sequence>
<proteinExistence type="predicted"/>
<accession>A0AAD5WPE0</accession>
<comment type="caution">
    <text evidence="2">The sequence shown here is derived from an EMBL/GenBank/DDBJ whole genome shotgun (WGS) entry which is preliminary data.</text>
</comment>
<reference evidence="2" key="1">
    <citation type="submission" date="2022-07" db="EMBL/GenBank/DDBJ databases">
        <title>Draft genome sequence of Zalerion maritima ATCC 34329, a (micro)plastics degrading marine fungus.</title>
        <authorList>
            <person name="Paco A."/>
            <person name="Goncalves M.F.M."/>
            <person name="Rocha-Santos T.A.P."/>
            <person name="Alves A."/>
        </authorList>
    </citation>
    <scope>NUCLEOTIDE SEQUENCE</scope>
    <source>
        <strain evidence="2">ATCC 34329</strain>
    </source>
</reference>
<feature type="region of interest" description="Disordered" evidence="1">
    <location>
        <begin position="198"/>
        <end position="241"/>
    </location>
</feature>
<organism evidence="2 3">
    <name type="scientific">Zalerion maritima</name>
    <dbReference type="NCBI Taxonomy" id="339359"/>
    <lineage>
        <taxon>Eukaryota</taxon>
        <taxon>Fungi</taxon>
        <taxon>Dikarya</taxon>
        <taxon>Ascomycota</taxon>
        <taxon>Pezizomycotina</taxon>
        <taxon>Sordariomycetes</taxon>
        <taxon>Lulworthiomycetidae</taxon>
        <taxon>Lulworthiales</taxon>
        <taxon>Lulworthiaceae</taxon>
        <taxon>Zalerion</taxon>
    </lineage>
</organism>
<gene>
    <name evidence="2" type="ORF">MKZ38_007110</name>
</gene>
<evidence type="ECO:0000313" key="2">
    <source>
        <dbReference type="EMBL" id="KAJ2894887.1"/>
    </source>
</evidence>